<evidence type="ECO:0000256" key="8">
    <source>
        <dbReference type="ARBA" id="ARBA00023016"/>
    </source>
</evidence>
<dbReference type="GO" id="GO:0006508">
    <property type="term" value="P:proteolysis"/>
    <property type="evidence" value="ECO:0007669"/>
    <property type="project" value="UniProtKB-KW"/>
</dbReference>
<comment type="catalytic activity">
    <reaction evidence="9">
        <text>Hydrolysis of proteins in presence of ATP.</text>
        <dbReference type="EC" id="3.4.21.53"/>
    </reaction>
</comment>
<dbReference type="SMART" id="SM00464">
    <property type="entry name" value="LON"/>
    <property type="match status" value="1"/>
</dbReference>
<keyword evidence="6" id="KW-0720">Serine protease</keyword>
<dbReference type="EC" id="3.4.21.53" evidence="10"/>
<dbReference type="InterPro" id="IPR015947">
    <property type="entry name" value="PUA-like_sf"/>
</dbReference>
<dbReference type="InterPro" id="IPR003111">
    <property type="entry name" value="Lon_prtase_N"/>
</dbReference>
<dbReference type="PANTHER" id="PTHR10046">
    <property type="entry name" value="ATP DEPENDENT LON PROTEASE FAMILY MEMBER"/>
    <property type="match status" value="1"/>
</dbReference>
<dbReference type="GO" id="GO:0043565">
    <property type="term" value="F:sequence-specific DNA binding"/>
    <property type="evidence" value="ECO:0007669"/>
    <property type="project" value="InterPro"/>
</dbReference>
<evidence type="ECO:0000256" key="1">
    <source>
        <dbReference type="ARBA" id="ARBA00004496"/>
    </source>
</evidence>
<dbReference type="Gene3D" id="2.30.130.40">
    <property type="entry name" value="LON domain-like"/>
    <property type="match status" value="1"/>
</dbReference>
<feature type="domain" description="Lon N-terminal" evidence="12">
    <location>
        <begin position="9"/>
        <end position="202"/>
    </location>
</feature>
<dbReference type="InterPro" id="IPR003593">
    <property type="entry name" value="AAA+_ATPase"/>
</dbReference>
<dbReference type="Gene3D" id="1.10.8.60">
    <property type="match status" value="1"/>
</dbReference>
<dbReference type="InterPro" id="IPR046336">
    <property type="entry name" value="Lon_prtase_N_sf"/>
</dbReference>
<dbReference type="Pfam" id="PF22667">
    <property type="entry name" value="Lon_lid"/>
    <property type="match status" value="1"/>
</dbReference>
<dbReference type="InterPro" id="IPR027543">
    <property type="entry name" value="Lon_bac"/>
</dbReference>
<dbReference type="InterPro" id="IPR008269">
    <property type="entry name" value="Lon_proteolytic"/>
</dbReference>
<keyword evidence="5 13" id="KW-0378">Hydrolase</keyword>
<dbReference type="NCBIfam" id="TIGR00763">
    <property type="entry name" value="lon"/>
    <property type="match status" value="1"/>
</dbReference>
<evidence type="ECO:0000256" key="10">
    <source>
        <dbReference type="ARBA" id="ARBA00066743"/>
    </source>
</evidence>
<reference evidence="13" key="1">
    <citation type="submission" date="2018-06" db="EMBL/GenBank/DDBJ databases">
        <authorList>
            <person name="Zhirakovskaya E."/>
        </authorList>
    </citation>
    <scope>NUCLEOTIDE SEQUENCE</scope>
</reference>
<dbReference type="Gene3D" id="3.40.50.300">
    <property type="entry name" value="P-loop containing nucleotide triphosphate hydrolases"/>
    <property type="match status" value="1"/>
</dbReference>
<dbReference type="GO" id="GO:0004252">
    <property type="term" value="F:serine-type endopeptidase activity"/>
    <property type="evidence" value="ECO:0007669"/>
    <property type="project" value="UniProtKB-EC"/>
</dbReference>
<dbReference type="PROSITE" id="PS51786">
    <property type="entry name" value="LON_PROTEOLYTIC"/>
    <property type="match status" value="1"/>
</dbReference>
<dbReference type="Gene3D" id="1.20.58.1480">
    <property type="match status" value="1"/>
</dbReference>
<dbReference type="InterPro" id="IPR003959">
    <property type="entry name" value="ATPase_AAA_core"/>
</dbReference>
<dbReference type="GO" id="GO:0005524">
    <property type="term" value="F:ATP binding"/>
    <property type="evidence" value="ECO:0007669"/>
    <property type="project" value="UniProtKB-KW"/>
</dbReference>
<dbReference type="Gene3D" id="1.20.5.5270">
    <property type="match status" value="1"/>
</dbReference>
<dbReference type="InterPro" id="IPR027065">
    <property type="entry name" value="Lon_Prtase"/>
</dbReference>
<dbReference type="GO" id="GO:0016887">
    <property type="term" value="F:ATP hydrolysis activity"/>
    <property type="evidence" value="ECO:0007669"/>
    <property type="project" value="InterPro"/>
</dbReference>
<dbReference type="InterPro" id="IPR004815">
    <property type="entry name" value="Lon_bac/euk-typ"/>
</dbReference>
<accession>A0A3B0V373</accession>
<dbReference type="InterPro" id="IPR020568">
    <property type="entry name" value="Ribosomal_Su5_D2-typ_SF"/>
</dbReference>
<dbReference type="GO" id="GO:0005737">
    <property type="term" value="C:cytoplasm"/>
    <property type="evidence" value="ECO:0007669"/>
    <property type="project" value="UniProtKB-SubCell"/>
</dbReference>
<organism evidence="13">
    <name type="scientific">hydrothermal vent metagenome</name>
    <dbReference type="NCBI Taxonomy" id="652676"/>
    <lineage>
        <taxon>unclassified sequences</taxon>
        <taxon>metagenomes</taxon>
        <taxon>ecological metagenomes</taxon>
    </lineage>
</organism>
<dbReference type="Pfam" id="PF00004">
    <property type="entry name" value="AAA"/>
    <property type="match status" value="1"/>
</dbReference>
<gene>
    <name evidence="13" type="ORF">MNBD_DELTA04-547</name>
</gene>
<dbReference type="InterPro" id="IPR014721">
    <property type="entry name" value="Ribsml_uS5_D2-typ_fold_subgr"/>
</dbReference>
<keyword evidence="8" id="KW-0346">Stress response</keyword>
<dbReference type="FunFam" id="1.20.5.5270:FF:000002">
    <property type="entry name" value="Lon protease homolog"/>
    <property type="match status" value="1"/>
</dbReference>
<dbReference type="EMBL" id="UOEY01000013">
    <property type="protein sequence ID" value="VAW35350.1"/>
    <property type="molecule type" value="Genomic_DNA"/>
</dbReference>
<name>A0A3B0V373_9ZZZZ</name>
<proteinExistence type="inferred from homology"/>
<dbReference type="AlphaFoldDB" id="A0A3B0V373"/>
<evidence type="ECO:0000256" key="6">
    <source>
        <dbReference type="ARBA" id="ARBA00022825"/>
    </source>
</evidence>
<dbReference type="SUPFAM" id="SSF52540">
    <property type="entry name" value="P-loop containing nucleoside triphosphate hydrolases"/>
    <property type="match status" value="1"/>
</dbReference>
<keyword evidence="3 13" id="KW-0645">Protease</keyword>
<dbReference type="PROSITE" id="PS01046">
    <property type="entry name" value="LON_SER"/>
    <property type="match status" value="1"/>
</dbReference>
<evidence type="ECO:0000256" key="5">
    <source>
        <dbReference type="ARBA" id="ARBA00022801"/>
    </source>
</evidence>
<dbReference type="InterPro" id="IPR008268">
    <property type="entry name" value="Peptidase_S16_AS"/>
</dbReference>
<dbReference type="Pfam" id="PF05362">
    <property type="entry name" value="Lon_C"/>
    <property type="match status" value="1"/>
</dbReference>
<evidence type="ECO:0000259" key="12">
    <source>
        <dbReference type="PROSITE" id="PS51787"/>
    </source>
</evidence>
<keyword evidence="7" id="KW-0067">ATP-binding</keyword>
<dbReference type="InterPro" id="IPR027417">
    <property type="entry name" value="P-loop_NTPase"/>
</dbReference>
<protein>
    <recommendedName>
        <fullName evidence="10">endopeptidase La</fullName>
        <ecNumber evidence="10">3.4.21.53</ecNumber>
    </recommendedName>
</protein>
<evidence type="ECO:0000256" key="9">
    <source>
        <dbReference type="ARBA" id="ARBA00050665"/>
    </source>
</evidence>
<keyword evidence="2" id="KW-0963">Cytoplasm</keyword>
<dbReference type="NCBIfam" id="NF008053">
    <property type="entry name" value="PRK10787.1"/>
    <property type="match status" value="1"/>
</dbReference>
<feature type="domain" description="Lon proteolytic" evidence="11">
    <location>
        <begin position="591"/>
        <end position="772"/>
    </location>
</feature>
<dbReference type="PRINTS" id="PR00830">
    <property type="entry name" value="ENDOLAPTASE"/>
</dbReference>
<evidence type="ECO:0000256" key="7">
    <source>
        <dbReference type="ARBA" id="ARBA00022840"/>
    </source>
</evidence>
<dbReference type="CDD" id="cd19500">
    <property type="entry name" value="RecA-like_Lon"/>
    <property type="match status" value="1"/>
</dbReference>
<dbReference type="InterPro" id="IPR054594">
    <property type="entry name" value="Lon_lid"/>
</dbReference>
<dbReference type="GO" id="GO:0004176">
    <property type="term" value="F:ATP-dependent peptidase activity"/>
    <property type="evidence" value="ECO:0007669"/>
    <property type="project" value="InterPro"/>
</dbReference>
<evidence type="ECO:0000256" key="3">
    <source>
        <dbReference type="ARBA" id="ARBA00022670"/>
    </source>
</evidence>
<dbReference type="SUPFAM" id="SSF88697">
    <property type="entry name" value="PUA domain-like"/>
    <property type="match status" value="1"/>
</dbReference>
<dbReference type="PROSITE" id="PS51787">
    <property type="entry name" value="LON_N"/>
    <property type="match status" value="1"/>
</dbReference>
<dbReference type="GO" id="GO:0030163">
    <property type="term" value="P:protein catabolic process"/>
    <property type="evidence" value="ECO:0007669"/>
    <property type="project" value="InterPro"/>
</dbReference>
<dbReference type="HAMAP" id="MF_01973">
    <property type="entry name" value="lon_bact"/>
    <property type="match status" value="1"/>
</dbReference>
<dbReference type="SMART" id="SM00382">
    <property type="entry name" value="AAA"/>
    <property type="match status" value="1"/>
</dbReference>
<evidence type="ECO:0000256" key="2">
    <source>
        <dbReference type="ARBA" id="ARBA00022490"/>
    </source>
</evidence>
<dbReference type="Pfam" id="PF02190">
    <property type="entry name" value="LON_substr_bdg"/>
    <property type="match status" value="1"/>
</dbReference>
<evidence type="ECO:0000256" key="4">
    <source>
        <dbReference type="ARBA" id="ARBA00022741"/>
    </source>
</evidence>
<dbReference type="PIRSF" id="PIRSF001174">
    <property type="entry name" value="Lon_proteas"/>
    <property type="match status" value="1"/>
</dbReference>
<dbReference type="SUPFAM" id="SSF54211">
    <property type="entry name" value="Ribosomal protein S5 domain 2-like"/>
    <property type="match status" value="1"/>
</dbReference>
<dbReference type="FunFam" id="3.40.50.300:FF:000021">
    <property type="entry name" value="Lon protease homolog"/>
    <property type="match status" value="1"/>
</dbReference>
<comment type="subcellular location">
    <subcellularLocation>
        <location evidence="1">Cytoplasm</location>
    </subcellularLocation>
</comment>
<sequence>MSELTAGIYSLMPLRDIVLFPGMVVPLVVGRRKSIAALENAMETRSRIFLVTQKDAGVEDPGAKHLYSVGTLASVMQLLRLPDGTIKALVEGKHRARVTGFFEQDSYFSVEVADEPDTDTEGVEVEAFVRELRRFFEQYTRVNKNIPREVLDSAMEIKSPTRLADMISSHLPLRTQEKQEILETVSLPDRIARLLEVIQREMELSEVEKSIHAKVKRRMGITQRNYYLGEKIKALHEEMGQGDEGDDIAELEKTIEKKKLPKLVRDKVKKELKKLRQMPPMSAESTVVRNYIDAIVSLPWSRKTRTRIDIEKAEQILDEDHYGLKKPKERILEYLAVQFQVRKIKGPIICLVGPPGVGKTSVCRSIARATGRKFVRLSLGGVRDEAEIRGHRRTYIGAMPGKIIHSMQKAGVINPVFCLDEVDKMSMDFRGDPSAALLEVLDPEQNCSFNDHYLDLDYDLSEVFFITTANNLHDIPLPLQDRMEVIQLNGYTEEDKQNIAAGFLVPKQLVANGFKEKDILFSDKAILEMARHYTREAGVRNLERTIASICRKVARDRLKKKDKAKTYRISQQSVANYLGVCKYRYGLAEARDEIGLSTGLAWTEVGGELLQIESTLMPGSGKMTITGKLGDVMQESVQAAMSYVRSRAMRLGLTPDFYQKIDIHVHVPEGAIPKDGPSAGITIATSIISALLKKPVNRQIAMTGEITLRGRILPIGGLTEKLLAARRGNITHVLIPRENKSELEEVPQKIRKSLAIDLVEHMDEVLEKALIVREGEELFKDVPLDSIMNDFTLSSHNTPTHIIV</sequence>
<keyword evidence="4" id="KW-0547">Nucleotide-binding</keyword>
<evidence type="ECO:0000313" key="13">
    <source>
        <dbReference type="EMBL" id="VAW35350.1"/>
    </source>
</evidence>
<evidence type="ECO:0000259" key="11">
    <source>
        <dbReference type="PROSITE" id="PS51786"/>
    </source>
</evidence>
<dbReference type="Gene3D" id="3.30.230.10">
    <property type="match status" value="1"/>
</dbReference>